<name>A0A087M6F4_9HYPH</name>
<reference evidence="1 2" key="1">
    <citation type="submission" date="2014-08" db="EMBL/GenBank/DDBJ databases">
        <authorList>
            <person name="Hassan Y.I."/>
            <person name="Lepp D."/>
            <person name="Zhou T."/>
        </authorList>
    </citation>
    <scope>NUCLEOTIDE SEQUENCE [LARGE SCALE GENOMIC DNA]</scope>
    <source>
        <strain evidence="1 2">IFO13584</strain>
    </source>
</reference>
<organism evidence="1 2">
    <name type="scientific">Devosia riboflavina</name>
    <dbReference type="NCBI Taxonomy" id="46914"/>
    <lineage>
        <taxon>Bacteria</taxon>
        <taxon>Pseudomonadati</taxon>
        <taxon>Pseudomonadota</taxon>
        <taxon>Alphaproteobacteria</taxon>
        <taxon>Hyphomicrobiales</taxon>
        <taxon>Devosiaceae</taxon>
        <taxon>Devosia</taxon>
    </lineage>
</organism>
<dbReference type="SUPFAM" id="SSF52540">
    <property type="entry name" value="P-loop containing nucleoside triphosphate hydrolases"/>
    <property type="match status" value="1"/>
</dbReference>
<dbReference type="Gene3D" id="3.40.50.300">
    <property type="entry name" value="P-loop containing nucleotide triphosphate hydrolases"/>
    <property type="match status" value="1"/>
</dbReference>
<comment type="caution">
    <text evidence="1">The sequence shown here is derived from an EMBL/GenBank/DDBJ whole genome shotgun (WGS) entry which is preliminary data.</text>
</comment>
<dbReference type="STRING" id="46914.JP75_02585"/>
<evidence type="ECO:0000313" key="1">
    <source>
        <dbReference type="EMBL" id="KFL32457.1"/>
    </source>
</evidence>
<dbReference type="EMBL" id="JQGC01000002">
    <property type="protein sequence ID" value="KFL32457.1"/>
    <property type="molecule type" value="Genomic_DNA"/>
</dbReference>
<dbReference type="Proteomes" id="UP000028981">
    <property type="component" value="Unassembled WGS sequence"/>
</dbReference>
<accession>A0A087M6F4</accession>
<keyword evidence="2" id="KW-1185">Reference proteome</keyword>
<proteinExistence type="predicted"/>
<dbReference type="AlphaFoldDB" id="A0A087M6F4"/>
<dbReference type="Gene3D" id="1.10.8.60">
    <property type="match status" value="1"/>
</dbReference>
<evidence type="ECO:0000313" key="2">
    <source>
        <dbReference type="Proteomes" id="UP000028981"/>
    </source>
</evidence>
<gene>
    <name evidence="1" type="ORF">JP75_02585</name>
</gene>
<sequence>MVARVVTPLRNDRLRQLPLEFEHTPSHAADDFLVGEGNALAHGRIGAWPHWPDAVTLLIGPPASGKSHLARIFADRSHAVIVTPETITAIAEADGRGPLLVEDVDRLGYDEPSLFHLLNQAMRGNRTLLLTARDDIAKWPLRTDDVRSRVRRAPAFRLEVSDDIELSQMFAKLFGDRQIKVDPKIIHYLVARMERSPEEVGELADRMDRLALARGTAITRTIAAEALALREAERDGGSQQDWDPLSDE</sequence>
<evidence type="ECO:0008006" key="3">
    <source>
        <dbReference type="Google" id="ProtNLM"/>
    </source>
</evidence>
<protein>
    <recommendedName>
        <fullName evidence="3">Chromosomal replication initiator protein DnaA domain-containing protein</fullName>
    </recommendedName>
</protein>
<dbReference type="InterPro" id="IPR027417">
    <property type="entry name" value="P-loop_NTPase"/>
</dbReference>